<evidence type="ECO:0000256" key="2">
    <source>
        <dbReference type="ARBA" id="ARBA00023043"/>
    </source>
</evidence>
<reference evidence="7" key="1">
    <citation type="submission" date="2025-08" db="UniProtKB">
        <authorList>
            <consortium name="RefSeq"/>
        </authorList>
    </citation>
    <scope>IDENTIFICATION</scope>
</reference>
<evidence type="ECO:0000313" key="6">
    <source>
        <dbReference type="Proteomes" id="UP000515152"/>
    </source>
</evidence>
<organism evidence="6 7">
    <name type="scientific">Clupea harengus</name>
    <name type="common">Atlantic herring</name>
    <dbReference type="NCBI Taxonomy" id="7950"/>
    <lineage>
        <taxon>Eukaryota</taxon>
        <taxon>Metazoa</taxon>
        <taxon>Chordata</taxon>
        <taxon>Craniata</taxon>
        <taxon>Vertebrata</taxon>
        <taxon>Euteleostomi</taxon>
        <taxon>Actinopterygii</taxon>
        <taxon>Neopterygii</taxon>
        <taxon>Teleostei</taxon>
        <taxon>Clupei</taxon>
        <taxon>Clupeiformes</taxon>
        <taxon>Clupeoidei</taxon>
        <taxon>Clupeidae</taxon>
        <taxon>Clupea</taxon>
    </lineage>
</organism>
<feature type="compositionally biased region" description="Low complexity" evidence="4">
    <location>
        <begin position="182"/>
        <end position="191"/>
    </location>
</feature>
<feature type="compositionally biased region" description="Basic and acidic residues" evidence="4">
    <location>
        <begin position="549"/>
        <end position="561"/>
    </location>
</feature>
<dbReference type="CDD" id="cd09518">
    <property type="entry name" value="SAM_ANKS6"/>
    <property type="match status" value="1"/>
</dbReference>
<dbReference type="SUPFAM" id="SSF47769">
    <property type="entry name" value="SAM/Pointed domain"/>
    <property type="match status" value="1"/>
</dbReference>
<feature type="repeat" description="ANK" evidence="3">
    <location>
        <begin position="373"/>
        <end position="405"/>
    </location>
</feature>
<feature type="repeat" description="ANK" evidence="3">
    <location>
        <begin position="101"/>
        <end position="133"/>
    </location>
</feature>
<feature type="compositionally biased region" description="Low complexity" evidence="4">
    <location>
        <begin position="804"/>
        <end position="823"/>
    </location>
</feature>
<dbReference type="Gene3D" id="1.25.40.20">
    <property type="entry name" value="Ankyrin repeat-containing domain"/>
    <property type="match status" value="3"/>
</dbReference>
<dbReference type="RefSeq" id="XP_012679169.1">
    <property type="nucleotide sequence ID" value="XM_012823715.3"/>
</dbReference>
<feature type="compositionally biased region" description="Low complexity" evidence="4">
    <location>
        <begin position="653"/>
        <end position="686"/>
    </location>
</feature>
<dbReference type="PANTHER" id="PTHR24198">
    <property type="entry name" value="ANKYRIN REPEAT AND PROTEIN KINASE DOMAIN-CONTAINING PROTEIN"/>
    <property type="match status" value="1"/>
</dbReference>
<dbReference type="AlphaFoldDB" id="A0A6P3VRA6"/>
<keyword evidence="6" id="KW-1185">Reference proteome</keyword>
<feature type="region of interest" description="Disordered" evidence="4">
    <location>
        <begin position="440"/>
        <end position="468"/>
    </location>
</feature>
<keyword evidence="1" id="KW-0677">Repeat</keyword>
<dbReference type="FunFam" id="1.10.150.50:FF:000025">
    <property type="entry name" value="Ankyrin repeat and sterile alpha motif domain-containing 6"/>
    <property type="match status" value="1"/>
</dbReference>
<evidence type="ECO:0000313" key="7">
    <source>
        <dbReference type="RefSeq" id="XP_012679169.1"/>
    </source>
</evidence>
<dbReference type="PROSITE" id="PS50088">
    <property type="entry name" value="ANK_REPEAT"/>
    <property type="match status" value="7"/>
</dbReference>
<evidence type="ECO:0000256" key="1">
    <source>
        <dbReference type="ARBA" id="ARBA00022737"/>
    </source>
</evidence>
<dbReference type="SMART" id="SM00248">
    <property type="entry name" value="ANK"/>
    <property type="match status" value="9"/>
</dbReference>
<dbReference type="PROSITE" id="PS50297">
    <property type="entry name" value="ANK_REP_REGION"/>
    <property type="match status" value="7"/>
</dbReference>
<feature type="region of interest" description="Disordered" evidence="4">
    <location>
        <begin position="613"/>
        <end position="639"/>
    </location>
</feature>
<feature type="repeat" description="ANK" evidence="3">
    <location>
        <begin position="238"/>
        <end position="270"/>
    </location>
</feature>
<dbReference type="Pfam" id="PF12796">
    <property type="entry name" value="Ank_2"/>
    <property type="match status" value="3"/>
</dbReference>
<dbReference type="SUPFAM" id="SSF48403">
    <property type="entry name" value="Ankyrin repeat"/>
    <property type="match status" value="2"/>
</dbReference>
<proteinExistence type="predicted"/>
<gene>
    <name evidence="7" type="primary">LOC105896906</name>
</gene>
<feature type="repeat" description="ANK" evidence="3">
    <location>
        <begin position="134"/>
        <end position="166"/>
    </location>
</feature>
<feature type="compositionally biased region" description="Basic residues" evidence="4">
    <location>
        <begin position="764"/>
        <end position="774"/>
    </location>
</feature>
<feature type="compositionally biased region" description="Pro residues" evidence="4">
    <location>
        <begin position="790"/>
        <end position="800"/>
    </location>
</feature>
<dbReference type="InterPro" id="IPR001660">
    <property type="entry name" value="SAM"/>
</dbReference>
<feature type="repeat" description="ANK" evidence="3">
    <location>
        <begin position="339"/>
        <end position="371"/>
    </location>
</feature>
<evidence type="ECO:0000256" key="3">
    <source>
        <dbReference type="PROSITE-ProRule" id="PRU00023"/>
    </source>
</evidence>
<dbReference type="Pfam" id="PF00023">
    <property type="entry name" value="Ank"/>
    <property type="match status" value="1"/>
</dbReference>
<feature type="compositionally biased region" description="Polar residues" evidence="4">
    <location>
        <begin position="521"/>
        <end position="548"/>
    </location>
</feature>
<feature type="region of interest" description="Disordered" evidence="4">
    <location>
        <begin position="904"/>
        <end position="938"/>
    </location>
</feature>
<dbReference type="InterPro" id="IPR002110">
    <property type="entry name" value="Ankyrin_rpt"/>
</dbReference>
<dbReference type="InterPro" id="IPR013761">
    <property type="entry name" value="SAM/pointed_sf"/>
</dbReference>
<feature type="domain" description="SAM" evidence="5">
    <location>
        <begin position="826"/>
        <end position="889"/>
    </location>
</feature>
<feature type="repeat" description="ANK" evidence="3">
    <location>
        <begin position="204"/>
        <end position="236"/>
    </location>
</feature>
<feature type="region of interest" description="Disordered" evidence="4">
    <location>
        <begin position="171"/>
        <end position="195"/>
    </location>
</feature>
<dbReference type="PANTHER" id="PTHR24198:SF165">
    <property type="entry name" value="ANKYRIN REPEAT-CONTAINING PROTEIN-RELATED"/>
    <property type="match status" value="1"/>
</dbReference>
<dbReference type="Pfam" id="PF00536">
    <property type="entry name" value="SAM_1"/>
    <property type="match status" value="1"/>
</dbReference>
<dbReference type="PROSITE" id="PS50105">
    <property type="entry name" value="SAM_DOMAIN"/>
    <property type="match status" value="1"/>
</dbReference>
<feature type="compositionally biased region" description="Polar residues" evidence="4">
    <location>
        <begin position="627"/>
        <end position="639"/>
    </location>
</feature>
<dbReference type="Proteomes" id="UP000515152">
    <property type="component" value="Chromosome 17"/>
</dbReference>
<dbReference type="InterPro" id="IPR036770">
    <property type="entry name" value="Ankyrin_rpt-contain_sf"/>
</dbReference>
<evidence type="ECO:0000256" key="4">
    <source>
        <dbReference type="SAM" id="MobiDB-lite"/>
    </source>
</evidence>
<name>A0A6P3VRA6_CLUHA</name>
<feature type="region of interest" description="Disordered" evidence="4">
    <location>
        <begin position="653"/>
        <end position="702"/>
    </location>
</feature>
<dbReference type="SMART" id="SM00454">
    <property type="entry name" value="SAM"/>
    <property type="match status" value="1"/>
</dbReference>
<dbReference type="Gene3D" id="1.10.150.50">
    <property type="entry name" value="Transcription Factor, Ets-1"/>
    <property type="match status" value="1"/>
</dbReference>
<evidence type="ECO:0000259" key="5">
    <source>
        <dbReference type="PROSITE" id="PS50105"/>
    </source>
</evidence>
<dbReference type="OrthoDB" id="539213at2759"/>
<feature type="compositionally biased region" description="Polar residues" evidence="4">
    <location>
        <begin position="904"/>
        <end position="914"/>
    </location>
</feature>
<protein>
    <submittedName>
        <fullName evidence="7">Ankyrin repeat and SAM domain-containing protein 6</fullName>
    </submittedName>
</protein>
<keyword evidence="2 3" id="KW-0040">ANK repeat</keyword>
<dbReference type="PRINTS" id="PR01415">
    <property type="entry name" value="ANKYRIN"/>
</dbReference>
<dbReference type="KEGG" id="char:105896906"/>
<feature type="region of interest" description="Disordered" evidence="4">
    <location>
        <begin position="495"/>
        <end position="561"/>
    </location>
</feature>
<feature type="region of interest" description="Disordered" evidence="4">
    <location>
        <begin position="751"/>
        <end position="827"/>
    </location>
</feature>
<feature type="repeat" description="ANK" evidence="3">
    <location>
        <begin position="68"/>
        <end position="100"/>
    </location>
</feature>
<feature type="compositionally biased region" description="Low complexity" evidence="4">
    <location>
        <begin position="779"/>
        <end position="789"/>
    </location>
</feature>
<dbReference type="GeneID" id="105896906"/>
<accession>A0A6P3VRA6</accession>
<sequence length="938" mass="100977">MNFGVPANALLFRVCDEGDYESAKRILEPGANESGTQCRSLRLDAGSECSVDTTRGVSLVPVDCFDEEGNTALQFSAASGHENLVRFLLRKGASVDSLNNYGWTPLMQAARFGHLTVAHILLENGADVNARNRIGASVLSMAARGGHAHVAKLLLESGAFVDDYDHLAIPEAPSGDSGSGSGTSTSGSSTGEVVPSDEWGREFLEVTPLLVASQLGHEAMVRMLLEWGADANSYQKSTGWSALMLATAAGKMSVAQQLVERGADPDHLNALAKTAFELALQLKQKEVKNYLDSITTVRPQPDDEKRRPDIFRALKLGNAQLVRELLEEEPSQVNVANADGASPLMLAAVSGQLEMVQLLVHRSADMDKQDTVHGWTALMQATYHGNKDVVKYLLSQGADVNLRAKNGYTAFDLVMLLNDPDTELVRLLASVCMQVDKDKIKQQRKTPLLRSKSRQSLNMPLPPDDRGGLKSWWNRMSNRFRHLKLTHTLRHGLSTNRLTPFSDEPEPSLDSTMKADRKKSNTASTGSNGAISPSSGQATPDTSTAWTTKSRDSGIGRSSSEKDDILITTMLRNGAPLTTLPNDKLKAVIPPFLPPSNFEPWNSDRSRLLKEGKTTEPPRLSMPQRPSKANFNSSGNSDITSISRVVSSRSIKFPSIGKGPSSSPSNSGNYNSPHSSGGSNGVAGVNRHTSDSHNRSGGSGADSVLSQIAAHRRRAAGLLDAKAPAQETPCPTPLPVLPSVPALPEINLPDIHSTPNLIGSDLHSRRKVDLKKRPQSGNSSTSKSTSPTLTPSPSPTPKPPAGDSLSSASSHPRSKSSGGSSSGTITDEDELTGILKKLSLEKYQPIFEEQEVDMEAFLTLTDGDLKELGIKTDGPRQQILAAISELNAGKGRERQILQETIHNFQSSFGSSASNPRPPGYPRSPTGWTRHQVRTPNKR</sequence>